<evidence type="ECO:0000313" key="3">
    <source>
        <dbReference type="Proteomes" id="UP000679992"/>
    </source>
</evidence>
<dbReference type="RefSeq" id="WP_213655366.1">
    <property type="nucleotide sequence ID" value="NZ_BOSL01000009.1"/>
</dbReference>
<name>A0ABQ4MD66_9BACL</name>
<organism evidence="2 3">
    <name type="scientific">Paenibacillus vini</name>
    <dbReference type="NCBI Taxonomy" id="1476024"/>
    <lineage>
        <taxon>Bacteria</taxon>
        <taxon>Bacillati</taxon>
        <taxon>Bacillota</taxon>
        <taxon>Bacilli</taxon>
        <taxon>Bacillales</taxon>
        <taxon>Paenibacillaceae</taxon>
        <taxon>Paenibacillus</taxon>
    </lineage>
</organism>
<dbReference type="SUPFAM" id="SSF50998">
    <property type="entry name" value="Quinoprotein alcohol dehydrogenase-like"/>
    <property type="match status" value="1"/>
</dbReference>
<dbReference type="InterPro" id="IPR011047">
    <property type="entry name" value="Quinoprotein_ADH-like_sf"/>
</dbReference>
<comment type="caution">
    <text evidence="2">The sequence shown here is derived from an EMBL/GenBank/DDBJ whole genome shotgun (WGS) entry which is preliminary data.</text>
</comment>
<gene>
    <name evidence="2" type="ORF">J42TS3_29520</name>
</gene>
<dbReference type="EMBL" id="BOSL01000009">
    <property type="protein sequence ID" value="GIP53917.1"/>
    <property type="molecule type" value="Genomic_DNA"/>
</dbReference>
<dbReference type="Gene3D" id="2.130.10.10">
    <property type="entry name" value="YVTN repeat-like/Quinoprotein amine dehydrogenase"/>
    <property type="match status" value="2"/>
</dbReference>
<reference evidence="2 3" key="1">
    <citation type="submission" date="2021-03" db="EMBL/GenBank/DDBJ databases">
        <title>Antimicrobial resistance genes in bacteria isolated from Japanese honey, and their potential for conferring macrolide and lincosamide resistance in the American foulbrood pathogen Paenibacillus larvae.</title>
        <authorList>
            <person name="Okamoto M."/>
            <person name="Kumagai M."/>
            <person name="Kanamori H."/>
            <person name="Takamatsu D."/>
        </authorList>
    </citation>
    <scope>NUCLEOTIDE SEQUENCE [LARGE SCALE GENOMIC DNA]</scope>
    <source>
        <strain evidence="2 3">J42TS3</strain>
    </source>
</reference>
<dbReference type="Proteomes" id="UP000679992">
    <property type="component" value="Unassembled WGS sequence"/>
</dbReference>
<dbReference type="PANTHER" id="PTHR34512:SF30">
    <property type="entry name" value="OUTER MEMBRANE PROTEIN ASSEMBLY FACTOR BAMB"/>
    <property type="match status" value="1"/>
</dbReference>
<dbReference type="InterPro" id="IPR018391">
    <property type="entry name" value="PQQ_b-propeller_rpt"/>
</dbReference>
<evidence type="ECO:0000259" key="1">
    <source>
        <dbReference type="Pfam" id="PF13360"/>
    </source>
</evidence>
<dbReference type="InterPro" id="IPR015943">
    <property type="entry name" value="WD40/YVTN_repeat-like_dom_sf"/>
</dbReference>
<dbReference type="PANTHER" id="PTHR34512">
    <property type="entry name" value="CELL SURFACE PROTEIN"/>
    <property type="match status" value="1"/>
</dbReference>
<accession>A0ABQ4MD66</accession>
<dbReference type="SMART" id="SM00564">
    <property type="entry name" value="PQQ"/>
    <property type="match status" value="4"/>
</dbReference>
<dbReference type="Pfam" id="PF13360">
    <property type="entry name" value="PQQ_2"/>
    <property type="match status" value="1"/>
</dbReference>
<protein>
    <recommendedName>
        <fullName evidence="1">Pyrrolo-quinoline quinone repeat domain-containing protein</fullName>
    </recommendedName>
</protein>
<sequence length="823" mass="90378">MRPSERMEKTSETIIINNQATRYAWIRRLSIGSCGLASLAILLLTPTASAEVIKEATGKAPGLTIPELGTRGLAAPGNAAPESILKDTPLIPGSPGAASGIGALAQSGLFRTLPKQGDSIVIGHQAPLFSGPLNVKSNPRDMQVMYLGQSGEKITVKSLSGEMLSFQTYDKGTLWIPLWYVSEASAKAVSLAPQYVTLRPTAKLSLAPSSSVQWNQADKAASESSQMVAMAKWNDWYGVVVAPSVWHEGYEVYRPTLLWVRDKDVTGVTPVQTPLFGADPQAPLDTIRGITEHSLKLGDDKKTVEKLLGAPTFTETSEDLQTVGGDPMILGEAWRYERKDAHYIVTFSPSGKLVRTHWIIPAEGEPWNRLYAGDDYLFSQDYVVTPLPQTFDIKPEWRNQGTLGFTYLLGAGTDTLLIKGDDGGFSGMHYASSLYAVGRSDGETRWQVDAGFGVLNAVPESSGDYAYVYTSYNPAEQKYVNQIRRIRMSDGKTMWEQKSGDENQMGMWAAKNSVILVTWKDTGEEDTSVPSVLSVLDSETGKERWRRDVAREAQILNQGSDDPYVLIRDKNKLEALDLTTGKTAWQVKAEGDRTGDPSFEPYFAGGPQIDPFAGPDSDKRWILTGDAWQLLELKTGAVHGEYKSSPGERFEVLNEQYLLVQHPLDNREYWSATQFETRLYDLATKKTKLTIPGKGSKGTIQDGTLYLAVDGIPAAINTNTGTFLWRMSNTSAKDVDLSRYTAGSFAVLDHILLFPHGSDLLILGKHDGSVIGRLRDARTGYAELRELDHRNGTVNRHGDELYIGTANGGFFRYDVGAFTAVVQ</sequence>
<keyword evidence="3" id="KW-1185">Reference proteome</keyword>
<dbReference type="InterPro" id="IPR002372">
    <property type="entry name" value="PQQ_rpt_dom"/>
</dbReference>
<proteinExistence type="predicted"/>
<evidence type="ECO:0000313" key="2">
    <source>
        <dbReference type="EMBL" id="GIP53917.1"/>
    </source>
</evidence>
<feature type="domain" description="Pyrrolo-quinoline quinone repeat" evidence="1">
    <location>
        <begin position="483"/>
        <end position="725"/>
    </location>
</feature>